<name>A0A1B8PZJ9_MORLA</name>
<comment type="subcellular location">
    <subcellularLocation>
        <location evidence="1">Cell outer membrane</location>
        <topology evidence="1">Multi-pass membrane protein</topology>
    </subcellularLocation>
</comment>
<dbReference type="OrthoDB" id="9764669at2"/>
<dbReference type="PROSITE" id="PS01156">
    <property type="entry name" value="TONB_DEPENDENT_REC_2"/>
    <property type="match status" value="1"/>
</dbReference>
<keyword evidence="2" id="KW-0813">Transport</keyword>
<comment type="caution">
    <text evidence="7">The sequence shown here is derived from an EMBL/GenBank/DDBJ whole genome shotgun (WGS) entry which is preliminary data.</text>
</comment>
<keyword evidence="3" id="KW-1134">Transmembrane beta strand</keyword>
<dbReference type="EMBL" id="LZMS01000060">
    <property type="protein sequence ID" value="OBX61886.1"/>
    <property type="molecule type" value="Genomic_DNA"/>
</dbReference>
<evidence type="ECO:0000256" key="4">
    <source>
        <dbReference type="ARBA" id="ARBA00022692"/>
    </source>
</evidence>
<dbReference type="SUPFAM" id="SSF56935">
    <property type="entry name" value="Porins"/>
    <property type="match status" value="1"/>
</dbReference>
<dbReference type="Proteomes" id="UP000092607">
    <property type="component" value="Unassembled WGS sequence"/>
</dbReference>
<evidence type="ECO:0000256" key="5">
    <source>
        <dbReference type="ARBA" id="ARBA00023136"/>
    </source>
</evidence>
<evidence type="ECO:0000313" key="8">
    <source>
        <dbReference type="EMBL" id="OPH38847.1"/>
    </source>
</evidence>
<dbReference type="PANTHER" id="PTHR30069">
    <property type="entry name" value="TONB-DEPENDENT OUTER MEMBRANE RECEPTOR"/>
    <property type="match status" value="1"/>
</dbReference>
<dbReference type="Proteomes" id="UP000191025">
    <property type="component" value="Unassembled WGS sequence"/>
</dbReference>
<dbReference type="RefSeq" id="WP_062500039.1">
    <property type="nucleotide sequence ID" value="NZ_LZMS01000060.1"/>
</dbReference>
<reference evidence="10" key="2">
    <citation type="submission" date="2017-03" db="EMBL/GenBank/DDBJ databases">
        <title>Draft genome sequence of Moraxella equi CCUG 4950T type strain.</title>
        <authorList>
            <person name="Salva-Serra F."/>
            <person name="Engstrom-Jakobsson H."/>
            <person name="Thorell K."/>
            <person name="Jaen-Luchoro D."/>
            <person name="Gonzales-Siles L."/>
            <person name="Karlsson R."/>
            <person name="Yazdan S."/>
            <person name="Boulund F."/>
            <person name="Johnning A."/>
            <person name="Engstrand L."/>
            <person name="Kristiansson E."/>
            <person name="Moore E."/>
        </authorList>
    </citation>
    <scope>NUCLEOTIDE SEQUENCE [LARGE SCALE GENOMIC DNA]</scope>
    <source>
        <strain evidence="10">CCUG 4441</strain>
    </source>
</reference>
<evidence type="ECO:0000256" key="2">
    <source>
        <dbReference type="ARBA" id="ARBA00022448"/>
    </source>
</evidence>
<accession>A0A1B8PZJ9</accession>
<gene>
    <name evidence="7" type="ORF">A9309_07640</name>
    <name evidence="8" type="ORF">B5J94_02105</name>
</gene>
<evidence type="ECO:0000256" key="3">
    <source>
        <dbReference type="ARBA" id="ARBA00022452"/>
    </source>
</evidence>
<dbReference type="InterPro" id="IPR010917">
    <property type="entry name" value="TonB_rcpt_CS"/>
</dbReference>
<dbReference type="GO" id="GO:0044718">
    <property type="term" value="P:siderophore transmembrane transport"/>
    <property type="evidence" value="ECO:0007669"/>
    <property type="project" value="TreeGrafter"/>
</dbReference>
<reference evidence="8" key="3">
    <citation type="submission" date="2017-03" db="EMBL/GenBank/DDBJ databases">
        <authorList>
            <person name="Afonso C.L."/>
            <person name="Miller P.J."/>
            <person name="Scott M.A."/>
            <person name="Spackman E."/>
            <person name="Goraichik I."/>
            <person name="Dimitrov K.M."/>
            <person name="Suarez D.L."/>
            <person name="Swayne D.E."/>
        </authorList>
    </citation>
    <scope>NUCLEOTIDE SEQUENCE</scope>
    <source>
        <strain evidence="8">CCUG 4441</strain>
    </source>
</reference>
<protein>
    <submittedName>
        <fullName evidence="7">Uncharacterized protein</fullName>
    </submittedName>
</protein>
<dbReference type="EMBL" id="MXAN01000010">
    <property type="protein sequence ID" value="OPH38847.1"/>
    <property type="molecule type" value="Genomic_DNA"/>
</dbReference>
<dbReference type="AlphaFoldDB" id="A0A1B8PZJ9"/>
<dbReference type="GO" id="GO:0015344">
    <property type="term" value="F:siderophore uptake transmembrane transporter activity"/>
    <property type="evidence" value="ECO:0007669"/>
    <property type="project" value="TreeGrafter"/>
</dbReference>
<keyword evidence="4" id="KW-0812">Transmembrane</keyword>
<evidence type="ECO:0000313" key="10">
    <source>
        <dbReference type="Proteomes" id="UP000191025"/>
    </source>
</evidence>
<dbReference type="PANTHER" id="PTHR30069:SF54">
    <property type="entry name" value="TRANSFERRIN-BINDING PROTEIN A"/>
    <property type="match status" value="1"/>
</dbReference>
<organism evidence="7 9">
    <name type="scientific">Moraxella lacunata</name>
    <dbReference type="NCBI Taxonomy" id="477"/>
    <lineage>
        <taxon>Bacteria</taxon>
        <taxon>Pseudomonadati</taxon>
        <taxon>Pseudomonadota</taxon>
        <taxon>Gammaproteobacteria</taxon>
        <taxon>Moraxellales</taxon>
        <taxon>Moraxellaceae</taxon>
        <taxon>Moraxella</taxon>
    </lineage>
</organism>
<dbReference type="GO" id="GO:0009279">
    <property type="term" value="C:cell outer membrane"/>
    <property type="evidence" value="ECO:0007669"/>
    <property type="project" value="UniProtKB-SubCell"/>
</dbReference>
<dbReference type="InterPro" id="IPR036942">
    <property type="entry name" value="Beta-barrel_TonB_sf"/>
</dbReference>
<reference evidence="7 9" key="1">
    <citation type="submission" date="2016-06" db="EMBL/GenBank/DDBJ databases">
        <title>Draft genome of Moraxella lacunata CCUG 57757A.</title>
        <authorList>
            <person name="Salva-Serra F."/>
            <person name="Engstrom-Jakobsson H."/>
            <person name="Thorell K."/>
            <person name="Gonzales-Siles L."/>
            <person name="Karlsson R."/>
            <person name="Boulund F."/>
            <person name="Engstrand L."/>
            <person name="Kristiansson E."/>
            <person name="Moore E."/>
        </authorList>
    </citation>
    <scope>NUCLEOTIDE SEQUENCE [LARGE SCALE GENOMIC DNA]</scope>
    <source>
        <strain evidence="7 9">CCUG 57757A</strain>
    </source>
</reference>
<evidence type="ECO:0000313" key="9">
    <source>
        <dbReference type="Proteomes" id="UP000092607"/>
    </source>
</evidence>
<keyword evidence="6" id="KW-0998">Cell outer membrane</keyword>
<dbReference type="Gene3D" id="2.40.170.20">
    <property type="entry name" value="TonB-dependent receptor, beta-barrel domain"/>
    <property type="match status" value="1"/>
</dbReference>
<evidence type="ECO:0000256" key="6">
    <source>
        <dbReference type="ARBA" id="ARBA00023237"/>
    </source>
</evidence>
<evidence type="ECO:0000256" key="1">
    <source>
        <dbReference type="ARBA" id="ARBA00004571"/>
    </source>
</evidence>
<keyword evidence="5" id="KW-0472">Membrane</keyword>
<proteinExistence type="predicted"/>
<sequence>MGGVSATWIYSKAKNPDELAFHRQSFGNGYGKATTNLTTKSWITLDLAGYYHINKNISVRAGINNALDYRYTTWESARQSSSKGADLLGHQNLSPSRYAAAGRNYTLGVELTF</sequence>
<evidence type="ECO:0000313" key="7">
    <source>
        <dbReference type="EMBL" id="OBX61886.1"/>
    </source>
</evidence>
<dbReference type="InterPro" id="IPR039426">
    <property type="entry name" value="TonB-dep_rcpt-like"/>
</dbReference>